<protein>
    <submittedName>
        <fullName evidence="3">Damage-inducible protein DinB</fullName>
    </submittedName>
</protein>
<dbReference type="InterPro" id="IPR034660">
    <property type="entry name" value="DinB/YfiT-like"/>
</dbReference>
<dbReference type="Pfam" id="PF05163">
    <property type="entry name" value="DinB"/>
    <property type="match status" value="1"/>
</dbReference>
<evidence type="ECO:0000256" key="1">
    <source>
        <dbReference type="ARBA" id="ARBA00008635"/>
    </source>
</evidence>
<dbReference type="RefSeq" id="WP_188999312.1">
    <property type="nucleotide sequence ID" value="NZ_BMOD01000001.1"/>
</dbReference>
<proteinExistence type="inferred from homology"/>
<dbReference type="EMBL" id="BMOD01000001">
    <property type="protein sequence ID" value="GGJ21767.1"/>
    <property type="molecule type" value="Genomic_DNA"/>
</dbReference>
<sequence>MHAERFYSYLRKARRELWTSLRTLSDEDLSRAVLPTEGARCIKDLVFHIAAVEDGWFHLDLLGKPMVQVAFGLEPTSEDTYWHHETEPLEKLLAYWEAVEADTLQLWPELMAVAGSDQKIKAFDDRTETLSADEVLWHVMQHEVRHTAHIVQMMRLLGHKPPSLDYVFLMAH</sequence>
<dbReference type="Proteomes" id="UP000632222">
    <property type="component" value="Unassembled WGS sequence"/>
</dbReference>
<keyword evidence="2" id="KW-0479">Metal-binding</keyword>
<evidence type="ECO:0000256" key="2">
    <source>
        <dbReference type="ARBA" id="ARBA00022723"/>
    </source>
</evidence>
<comment type="similarity">
    <text evidence="1">Belongs to the DinB family.</text>
</comment>
<reference evidence="4" key="1">
    <citation type="journal article" date="2019" name="Int. J. Syst. Evol. Microbiol.">
        <title>The Global Catalogue of Microorganisms (GCM) 10K type strain sequencing project: providing services to taxonomists for standard genome sequencing and annotation.</title>
        <authorList>
            <consortium name="The Broad Institute Genomics Platform"/>
            <consortium name="The Broad Institute Genome Sequencing Center for Infectious Disease"/>
            <person name="Wu L."/>
            <person name="Ma J."/>
        </authorList>
    </citation>
    <scope>NUCLEOTIDE SEQUENCE [LARGE SCALE GENOMIC DNA]</scope>
    <source>
        <strain evidence="4">JCM 14370</strain>
    </source>
</reference>
<evidence type="ECO:0000313" key="3">
    <source>
        <dbReference type="EMBL" id="GGJ21767.1"/>
    </source>
</evidence>
<dbReference type="PANTHER" id="PTHR37302">
    <property type="entry name" value="SLR1116 PROTEIN"/>
    <property type="match status" value="1"/>
</dbReference>
<dbReference type="SUPFAM" id="SSF109854">
    <property type="entry name" value="DinB/YfiT-like putative metalloenzymes"/>
    <property type="match status" value="1"/>
</dbReference>
<dbReference type="Gene3D" id="1.20.120.450">
    <property type="entry name" value="dinb family like domain"/>
    <property type="match status" value="1"/>
</dbReference>
<dbReference type="PANTHER" id="PTHR37302:SF3">
    <property type="entry name" value="DAMAGE-INDUCIBLE PROTEIN DINB"/>
    <property type="match status" value="1"/>
</dbReference>
<evidence type="ECO:0000313" key="4">
    <source>
        <dbReference type="Proteomes" id="UP000632222"/>
    </source>
</evidence>
<name>A0ABQ2CUD9_9DEIO</name>
<dbReference type="InterPro" id="IPR007837">
    <property type="entry name" value="DinB"/>
</dbReference>
<gene>
    <name evidence="3" type="ORF">GCM10008938_05020</name>
</gene>
<keyword evidence="4" id="KW-1185">Reference proteome</keyword>
<organism evidence="3 4">
    <name type="scientific">Deinococcus roseus</name>
    <dbReference type="NCBI Taxonomy" id="392414"/>
    <lineage>
        <taxon>Bacteria</taxon>
        <taxon>Thermotogati</taxon>
        <taxon>Deinococcota</taxon>
        <taxon>Deinococci</taxon>
        <taxon>Deinococcales</taxon>
        <taxon>Deinococcaceae</taxon>
        <taxon>Deinococcus</taxon>
    </lineage>
</organism>
<accession>A0ABQ2CUD9</accession>
<comment type="caution">
    <text evidence="3">The sequence shown here is derived from an EMBL/GenBank/DDBJ whole genome shotgun (WGS) entry which is preliminary data.</text>
</comment>